<dbReference type="Proteomes" id="UP001499938">
    <property type="component" value="Unassembled WGS sequence"/>
</dbReference>
<evidence type="ECO:0000313" key="1">
    <source>
        <dbReference type="EMBL" id="GAA1796823.1"/>
    </source>
</evidence>
<sequence length="320" mass="34531">MTNDSVRVVFVGGTGRSGSTVVANALGAMNDAISVGELRYLWERGITENRLCGCGQPFADCPFWQQVLRVAYGDTVPDARDVHRELTAYTQLRTLPRLARTPAEKSAAPEKLASVLAPLYRAIQEVSGASVIVDSSKLPTYAALLAGVPGVTLDVVHLVRDPRAAAFSWQRKKAKNDSGGLMERRGVVKSSALWTAWNAGLERAWRGSPRYLRMRYESFASHPAASLQALADALGLTGVERIVDGEDRLDLPGNHTVAGNPARMANGPVPITLDNEWAQAMDPREARIVAALTSPLLTRYGYPRSLQAARGGTPAERAES</sequence>
<gene>
    <name evidence="1" type="ORF">GCM10009811_21310</name>
</gene>
<dbReference type="Gene3D" id="3.40.50.300">
    <property type="entry name" value="P-loop containing nucleotide triphosphate hydrolases"/>
    <property type="match status" value="1"/>
</dbReference>
<name>A0ABP4XW86_9MICO</name>
<organism evidence="1 2">
    <name type="scientific">Nostocoides veronense</name>
    <dbReference type="NCBI Taxonomy" id="330836"/>
    <lineage>
        <taxon>Bacteria</taxon>
        <taxon>Bacillati</taxon>
        <taxon>Actinomycetota</taxon>
        <taxon>Actinomycetes</taxon>
        <taxon>Micrococcales</taxon>
        <taxon>Intrasporangiaceae</taxon>
        <taxon>Nostocoides</taxon>
    </lineage>
</organism>
<dbReference type="EMBL" id="BAAAPO010000033">
    <property type="protein sequence ID" value="GAA1796823.1"/>
    <property type="molecule type" value="Genomic_DNA"/>
</dbReference>
<comment type="caution">
    <text evidence="1">The sequence shown here is derived from an EMBL/GenBank/DDBJ whole genome shotgun (WGS) entry which is preliminary data.</text>
</comment>
<reference evidence="2" key="1">
    <citation type="journal article" date="2019" name="Int. J. Syst. Evol. Microbiol.">
        <title>The Global Catalogue of Microorganisms (GCM) 10K type strain sequencing project: providing services to taxonomists for standard genome sequencing and annotation.</title>
        <authorList>
            <consortium name="The Broad Institute Genomics Platform"/>
            <consortium name="The Broad Institute Genome Sequencing Center for Infectious Disease"/>
            <person name="Wu L."/>
            <person name="Ma J."/>
        </authorList>
    </citation>
    <scope>NUCLEOTIDE SEQUENCE [LARGE SCALE GENOMIC DNA]</scope>
    <source>
        <strain evidence="2">JCM 15592</strain>
    </source>
</reference>
<proteinExistence type="predicted"/>
<dbReference type="SUPFAM" id="SSF52540">
    <property type="entry name" value="P-loop containing nucleoside triphosphate hydrolases"/>
    <property type="match status" value="1"/>
</dbReference>
<evidence type="ECO:0000313" key="2">
    <source>
        <dbReference type="Proteomes" id="UP001499938"/>
    </source>
</evidence>
<keyword evidence="2" id="KW-1185">Reference proteome</keyword>
<accession>A0ABP4XW86</accession>
<dbReference type="Pfam" id="PF13469">
    <property type="entry name" value="Sulfotransfer_3"/>
    <property type="match status" value="1"/>
</dbReference>
<dbReference type="InterPro" id="IPR027417">
    <property type="entry name" value="P-loop_NTPase"/>
</dbReference>
<protein>
    <submittedName>
        <fullName evidence="1">Sulfotransferase</fullName>
    </submittedName>
</protein>
<dbReference type="RefSeq" id="WP_344084782.1">
    <property type="nucleotide sequence ID" value="NZ_BAAAPO010000033.1"/>
</dbReference>